<feature type="domain" description="ABC transporter substrate-binding protein PnrA-like" evidence="3">
    <location>
        <begin position="46"/>
        <end position="282"/>
    </location>
</feature>
<dbReference type="GO" id="GO:0005886">
    <property type="term" value="C:plasma membrane"/>
    <property type="evidence" value="ECO:0007669"/>
    <property type="project" value="InterPro"/>
</dbReference>
<name>A0A444L865_METS7</name>
<keyword evidence="1" id="KW-0732">Signal</keyword>
<evidence type="ECO:0000313" key="5">
    <source>
        <dbReference type="Proteomes" id="UP000288215"/>
    </source>
</evidence>
<gene>
    <name evidence="4" type="ORF">Metus_0528</name>
</gene>
<reference evidence="4 5" key="1">
    <citation type="submission" date="2018-12" db="EMBL/GenBank/DDBJ databases">
        <title>The complete genome of the methanogenic archaea of the candidate phylum Verstraetearchaeota, obtained from the metagenome of underground thermal water.</title>
        <authorList>
            <person name="Kadnikov V.V."/>
            <person name="Mardanov A.V."/>
            <person name="Beletsky A.V."/>
            <person name="Karnachuk O.V."/>
            <person name="Ravin N.V."/>
        </authorList>
    </citation>
    <scope>NUCLEOTIDE SEQUENCE [LARGE SCALE GENOMIC DNA]</scope>
    <source>
        <strain evidence="4">Ch88</strain>
    </source>
</reference>
<dbReference type="InterPro" id="IPR003760">
    <property type="entry name" value="PnrA-like"/>
</dbReference>
<evidence type="ECO:0000256" key="2">
    <source>
        <dbReference type="SAM" id="Phobius"/>
    </source>
</evidence>
<dbReference type="PANTHER" id="PTHR43208:SF1">
    <property type="entry name" value="ABC TRANSPORTER SUBSTRATE-BINDING PROTEIN"/>
    <property type="match status" value="1"/>
</dbReference>
<dbReference type="CDD" id="cd06304">
    <property type="entry name" value="PBP1_BmpA_Med_PnrA-like"/>
    <property type="match status" value="1"/>
</dbReference>
<keyword evidence="2" id="KW-1133">Transmembrane helix</keyword>
<dbReference type="EMBL" id="RXGA01000002">
    <property type="protein sequence ID" value="RWX73749.1"/>
    <property type="molecule type" value="Genomic_DNA"/>
</dbReference>
<organism evidence="4 5">
    <name type="scientific">Methanosuratincola subterraneus</name>
    <dbReference type="NCBI Taxonomy" id="2593994"/>
    <lineage>
        <taxon>Archaea</taxon>
        <taxon>Thermoproteota</taxon>
        <taxon>Methanosuratincolia</taxon>
        <taxon>Candidatus Methanomethylicales</taxon>
        <taxon>Candidatus Methanomethylicaceae</taxon>
        <taxon>Candidatus Methanosuratincola (ex Vanwonterghem et al. 2016)</taxon>
    </lineage>
</organism>
<dbReference type="InterPro" id="IPR052910">
    <property type="entry name" value="ABC-Purine-Binding"/>
</dbReference>
<comment type="caution">
    <text evidence="4">The sequence shown here is derived from an EMBL/GenBank/DDBJ whole genome shotgun (WGS) entry which is preliminary data.</text>
</comment>
<feature type="transmembrane region" description="Helical" evidence="2">
    <location>
        <begin position="5"/>
        <end position="23"/>
    </location>
</feature>
<keyword evidence="2" id="KW-0472">Membrane</keyword>
<dbReference type="AlphaFoldDB" id="A0A444L865"/>
<dbReference type="Pfam" id="PF02608">
    <property type="entry name" value="Bmp"/>
    <property type="match status" value="1"/>
</dbReference>
<proteinExistence type="predicted"/>
<sequence length="334" mass="36181">MKTSYIIGLVVVAIIVIAGAYYYTTTLSPQPQQFKVAAIYISPLEEPWNQALHQSLLKAKNELGIVYNYSENVGDSTVAMVMTQYVSAGFKMIFPHSWSYHPVTNATAAQYRSVFFAQGSGMNMNYGNNTVLYDYHIQEAAYVAGAIAAKITNTSKIGIVTAFPGVGDVDNLLNGFIAGAKSVNPNVTIVISYIYDWYAPSKAKEAAAGLIESGVDVIYSERYGVFEACKDSNGKIIAYAFGNIVDQNNASDAVIGSVVWDTYPMVKELIQRAQNGTFIPGDYIASMSKGTSKFVWNPVNAAKFPEAKAYSDTLVQKIINGSVVVPLNFGPPSP</sequence>
<evidence type="ECO:0000259" key="3">
    <source>
        <dbReference type="Pfam" id="PF02608"/>
    </source>
</evidence>
<evidence type="ECO:0000313" key="4">
    <source>
        <dbReference type="EMBL" id="RWX73749.1"/>
    </source>
</evidence>
<protein>
    <recommendedName>
        <fullName evidence="3">ABC transporter substrate-binding protein PnrA-like domain-containing protein</fullName>
    </recommendedName>
</protein>
<dbReference type="InterPro" id="IPR028082">
    <property type="entry name" value="Peripla_BP_I"/>
</dbReference>
<dbReference type="Gene3D" id="3.40.50.2300">
    <property type="match status" value="2"/>
</dbReference>
<dbReference type="PANTHER" id="PTHR43208">
    <property type="entry name" value="ABC TRANSPORTER SUBSTRATE-BINDING PROTEIN"/>
    <property type="match status" value="1"/>
</dbReference>
<dbReference type="Proteomes" id="UP000288215">
    <property type="component" value="Unassembled WGS sequence"/>
</dbReference>
<keyword evidence="2" id="KW-0812">Transmembrane</keyword>
<dbReference type="SUPFAM" id="SSF53822">
    <property type="entry name" value="Periplasmic binding protein-like I"/>
    <property type="match status" value="1"/>
</dbReference>
<evidence type="ECO:0000256" key="1">
    <source>
        <dbReference type="ARBA" id="ARBA00022729"/>
    </source>
</evidence>
<accession>A0A444L865</accession>